<evidence type="ECO:0000313" key="11">
    <source>
        <dbReference type="EMBL" id="KCZ95400.1"/>
    </source>
</evidence>
<keyword evidence="6 10" id="KW-0812">Transmembrane</keyword>
<evidence type="ECO:0000313" key="12">
    <source>
        <dbReference type="Proteomes" id="UP000025061"/>
    </source>
</evidence>
<dbReference type="Pfam" id="PF03748">
    <property type="entry name" value="FliL"/>
    <property type="match status" value="1"/>
</dbReference>
<evidence type="ECO:0000256" key="9">
    <source>
        <dbReference type="ARBA" id="ARBA00023136"/>
    </source>
</evidence>
<dbReference type="Proteomes" id="UP000025061">
    <property type="component" value="Unassembled WGS sequence"/>
</dbReference>
<organism evidence="11 12">
    <name type="scientific">Hyphomonas hirschiana VP5</name>
    <dbReference type="NCBI Taxonomy" id="1280951"/>
    <lineage>
        <taxon>Bacteria</taxon>
        <taxon>Pseudomonadati</taxon>
        <taxon>Pseudomonadota</taxon>
        <taxon>Alphaproteobacteria</taxon>
        <taxon>Hyphomonadales</taxon>
        <taxon>Hyphomonadaceae</taxon>
        <taxon>Hyphomonas</taxon>
    </lineage>
</organism>
<dbReference type="GO" id="GO:0071973">
    <property type="term" value="P:bacterial-type flagellum-dependent cell motility"/>
    <property type="evidence" value="ECO:0007669"/>
    <property type="project" value="InterPro"/>
</dbReference>
<proteinExistence type="inferred from homology"/>
<evidence type="ECO:0000256" key="1">
    <source>
        <dbReference type="ARBA" id="ARBA00002254"/>
    </source>
</evidence>
<dbReference type="AlphaFoldDB" id="A0A059FXF7"/>
<keyword evidence="8 10" id="KW-1133">Transmembrane helix</keyword>
<protein>
    <recommendedName>
        <fullName evidence="10">Flagellar protein FliL</fullName>
    </recommendedName>
</protein>
<dbReference type="OrthoDB" id="7619358at2"/>
<evidence type="ECO:0000256" key="3">
    <source>
        <dbReference type="ARBA" id="ARBA00008281"/>
    </source>
</evidence>
<keyword evidence="9 10" id="KW-0472">Membrane</keyword>
<keyword evidence="12" id="KW-1185">Reference proteome</keyword>
<evidence type="ECO:0000256" key="6">
    <source>
        <dbReference type="ARBA" id="ARBA00022692"/>
    </source>
</evidence>
<keyword evidence="11" id="KW-0282">Flagellum</keyword>
<dbReference type="EMBL" id="ARYI01000003">
    <property type="protein sequence ID" value="KCZ95400.1"/>
    <property type="molecule type" value="Genomic_DNA"/>
</dbReference>
<keyword evidence="7 10" id="KW-0283">Flagellar rotation</keyword>
<gene>
    <name evidence="11" type="ORF">HHI_04570</name>
</gene>
<evidence type="ECO:0000256" key="5">
    <source>
        <dbReference type="ARBA" id="ARBA00022500"/>
    </source>
</evidence>
<keyword evidence="11" id="KW-0969">Cilium</keyword>
<reference evidence="11 12" key="1">
    <citation type="submission" date="2013-04" db="EMBL/GenBank/DDBJ databases">
        <title>Hyphomonas hirschiana VP5 Genome Sequencing.</title>
        <authorList>
            <person name="Lai Q."/>
            <person name="Shao Z."/>
        </authorList>
    </citation>
    <scope>NUCLEOTIDE SEQUENCE [LARGE SCALE GENOMIC DNA]</scope>
    <source>
        <strain evidence="11 12">VP5</strain>
    </source>
</reference>
<evidence type="ECO:0000256" key="4">
    <source>
        <dbReference type="ARBA" id="ARBA00022475"/>
    </source>
</evidence>
<comment type="caution">
    <text evidence="11">The sequence shown here is derived from an EMBL/GenBank/DDBJ whole genome shotgun (WGS) entry which is preliminary data.</text>
</comment>
<dbReference type="RefSeq" id="WP_011645272.1">
    <property type="nucleotide sequence ID" value="NZ_ARYI01000003.1"/>
</dbReference>
<feature type="transmembrane region" description="Helical" evidence="10">
    <location>
        <begin position="21"/>
        <end position="44"/>
    </location>
</feature>
<comment type="function">
    <text evidence="1 10">Controls the rotational direction of flagella during chemotaxis.</text>
</comment>
<keyword evidence="5 10" id="KW-0145">Chemotaxis</keyword>
<comment type="similarity">
    <text evidence="3 10">Belongs to the FliL family.</text>
</comment>
<dbReference type="GO" id="GO:0009425">
    <property type="term" value="C:bacterial-type flagellum basal body"/>
    <property type="evidence" value="ECO:0007669"/>
    <property type="project" value="InterPro"/>
</dbReference>
<dbReference type="GO" id="GO:0005886">
    <property type="term" value="C:plasma membrane"/>
    <property type="evidence" value="ECO:0007669"/>
    <property type="project" value="UniProtKB-SubCell"/>
</dbReference>
<comment type="subcellular location">
    <subcellularLocation>
        <location evidence="10">Cell inner membrane</location>
    </subcellularLocation>
    <subcellularLocation>
        <location evidence="2">Cell membrane</location>
        <topology evidence="2">Single-pass membrane protein</topology>
    </subcellularLocation>
</comment>
<evidence type="ECO:0000256" key="8">
    <source>
        <dbReference type="ARBA" id="ARBA00022989"/>
    </source>
</evidence>
<dbReference type="PATRIC" id="fig|1280951.3.peg.929"/>
<dbReference type="GO" id="GO:0006935">
    <property type="term" value="P:chemotaxis"/>
    <property type="evidence" value="ECO:0007669"/>
    <property type="project" value="UniProtKB-KW"/>
</dbReference>
<accession>A0A059FXF7</accession>
<keyword evidence="10" id="KW-0997">Cell inner membrane</keyword>
<dbReference type="InterPro" id="IPR005503">
    <property type="entry name" value="FliL"/>
</dbReference>
<keyword evidence="4" id="KW-1003">Cell membrane</keyword>
<evidence type="ECO:0000256" key="2">
    <source>
        <dbReference type="ARBA" id="ARBA00004162"/>
    </source>
</evidence>
<keyword evidence="11" id="KW-0966">Cell projection</keyword>
<sequence>MAKKPDTNESGQTESGKKSGGGIAGLLIVAAASLASSFGLFYFLTPPAQTPAAACPPAGSETAAPAVAPLAQDQVYIEMKEILITIGSAPADRYLKLNISIVTGKDNAAKVKQAEPMLIDAFNNYLRSIELKDLEEPGFYPHLREQLARRSELVVGSAASNGVLITEFLLR</sequence>
<evidence type="ECO:0000256" key="7">
    <source>
        <dbReference type="ARBA" id="ARBA00022779"/>
    </source>
</evidence>
<evidence type="ECO:0000256" key="10">
    <source>
        <dbReference type="RuleBase" id="RU364125"/>
    </source>
</evidence>
<name>A0A059FXF7_9PROT</name>